<dbReference type="Proteomes" id="UP000006527">
    <property type="component" value="Segment"/>
</dbReference>
<evidence type="ECO:0000256" key="5">
    <source>
        <dbReference type="ARBA" id="ARBA00023004"/>
    </source>
</evidence>
<dbReference type="PANTHER" id="PTHR10869">
    <property type="entry name" value="PROLYL 4-HYDROXYLASE ALPHA SUBUNIT"/>
    <property type="match status" value="1"/>
</dbReference>
<evidence type="ECO:0000256" key="3">
    <source>
        <dbReference type="ARBA" id="ARBA00022964"/>
    </source>
</evidence>
<dbReference type="GeneID" id="10328758"/>
<feature type="region of interest" description="Disordered" evidence="6">
    <location>
        <begin position="1"/>
        <end position="23"/>
    </location>
</feature>
<dbReference type="OrthoDB" id="24122at10239"/>
<dbReference type="InterPro" id="IPR045054">
    <property type="entry name" value="P4HA-like"/>
</dbReference>
<sequence>MNLEDFGRMSQADTKSTAKKSTQRKYWLPPKNISLTRLWQSWRRLQGRPLAMDKFIKTYEVFDETLCQSIIEIFETSQQQRVDNAGVPNFTQVNINSSGKYGKFVKLLCYKTVDILKKYKKDLPEYIEWFPDKFYFEEFRIKKYNPGKVDQFGLHTDVQDHMTAKRYLAFLFYLNDDFVGGETDFPYNELTVTPETGKVLVFPPTWQYPHRGLHVKGGSPKYIMSTYLHYQ</sequence>
<comment type="cofactor">
    <cofactor evidence="1">
        <name>L-ascorbate</name>
        <dbReference type="ChEBI" id="CHEBI:38290"/>
    </cofactor>
</comment>
<dbReference type="GO" id="GO:0005506">
    <property type="term" value="F:iron ion binding"/>
    <property type="evidence" value="ECO:0007669"/>
    <property type="project" value="InterPro"/>
</dbReference>
<dbReference type="InterPro" id="IPR044862">
    <property type="entry name" value="Pro_4_hyd_alph_FE2OG_OXY"/>
</dbReference>
<keyword evidence="2" id="KW-0479">Metal-binding</keyword>
<reference evidence="8 9" key="1">
    <citation type="journal article" date="2010" name="Environ. Microbiol.">
        <title>Genomic analysis of oceanic cyanobacterial myoviruses compared with T4-like myoviruses from diverse hosts and environments.</title>
        <authorList>
            <person name="Sullivan M.B."/>
            <person name="Huang K.H."/>
            <person name="Ignacio-Espinoza J.C."/>
            <person name="Berlin A.M."/>
            <person name="Kelly L."/>
            <person name="Weigele P.R."/>
            <person name="DeFrancesco A.S."/>
            <person name="Kern S.E."/>
            <person name="Thompson L.R."/>
            <person name="Young S."/>
            <person name="Yandava C."/>
            <person name="Fu R."/>
            <person name="Krastins B."/>
            <person name="Chase M."/>
            <person name="Sarracino D."/>
            <person name="Osburne M.S."/>
            <person name="Henn M.R."/>
            <person name="Chisholm S.W."/>
        </authorList>
    </citation>
    <scope>NUCLEOTIDE SEQUENCE [LARGE SCALE GENOMIC DNA]</scope>
    <source>
        <strain evidence="8">8109-3</strain>
    </source>
</reference>
<keyword evidence="4" id="KW-0560">Oxidoreductase</keyword>
<dbReference type="InterPro" id="IPR006620">
    <property type="entry name" value="Pro_4_hyd_alph"/>
</dbReference>
<dbReference type="PANTHER" id="PTHR10869:SF246">
    <property type="entry name" value="TRANSMEMBRANE PROLYL 4-HYDROXYLASE"/>
    <property type="match status" value="1"/>
</dbReference>
<protein>
    <submittedName>
        <fullName evidence="8">2OG-Fe(II) oxygenase</fullName>
    </submittedName>
</protein>
<dbReference type="GO" id="GO:0016705">
    <property type="term" value="F:oxidoreductase activity, acting on paired donors, with incorporation or reduction of molecular oxygen"/>
    <property type="evidence" value="ECO:0007669"/>
    <property type="project" value="InterPro"/>
</dbReference>
<dbReference type="RefSeq" id="YP_004324242.1">
    <property type="nucleotide sequence ID" value="NC_015287.1"/>
</dbReference>
<dbReference type="Gene3D" id="2.60.120.620">
    <property type="entry name" value="q2cbj1_9rhob like domain"/>
    <property type="match status" value="1"/>
</dbReference>
<accession>E3SLA7</accession>
<name>E3SLA7_9CAUD</name>
<organism evidence="8 9">
    <name type="scientific">Synechococcus phage S-SSM7</name>
    <dbReference type="NCBI Taxonomy" id="445686"/>
    <lineage>
        <taxon>Viruses</taxon>
        <taxon>Duplodnaviria</taxon>
        <taxon>Heunggongvirae</taxon>
        <taxon>Uroviricota</taxon>
        <taxon>Caudoviricetes</taxon>
        <taxon>Pantevenvirales</taxon>
        <taxon>Kyanoviridae</taxon>
        <taxon>Lipsvirus</taxon>
        <taxon>Lipsvirus ssm7</taxon>
    </lineage>
</organism>
<dbReference type="SMART" id="SM00702">
    <property type="entry name" value="P4Hc"/>
    <property type="match status" value="1"/>
</dbReference>
<evidence type="ECO:0000259" key="7">
    <source>
        <dbReference type="PROSITE" id="PS51471"/>
    </source>
</evidence>
<dbReference type="EMBL" id="GU071098">
    <property type="protein sequence ID" value="ADO98255.1"/>
    <property type="molecule type" value="Genomic_DNA"/>
</dbReference>
<evidence type="ECO:0000256" key="6">
    <source>
        <dbReference type="SAM" id="MobiDB-lite"/>
    </source>
</evidence>
<dbReference type="GO" id="GO:0031418">
    <property type="term" value="F:L-ascorbic acid binding"/>
    <property type="evidence" value="ECO:0007669"/>
    <property type="project" value="InterPro"/>
</dbReference>
<feature type="domain" description="Fe2OG dioxygenase" evidence="7">
    <location>
        <begin position="135"/>
        <end position="230"/>
    </location>
</feature>
<evidence type="ECO:0000256" key="4">
    <source>
        <dbReference type="ARBA" id="ARBA00023002"/>
    </source>
</evidence>
<dbReference type="Pfam" id="PF13640">
    <property type="entry name" value="2OG-FeII_Oxy_3"/>
    <property type="match status" value="1"/>
</dbReference>
<keyword evidence="5" id="KW-0408">Iron</keyword>
<dbReference type="InterPro" id="IPR005123">
    <property type="entry name" value="Oxoglu/Fe-dep_dioxygenase_dom"/>
</dbReference>
<dbReference type="KEGG" id="vg:10328758"/>
<evidence type="ECO:0000313" key="8">
    <source>
        <dbReference type="EMBL" id="ADO98255.1"/>
    </source>
</evidence>
<evidence type="ECO:0000256" key="2">
    <source>
        <dbReference type="ARBA" id="ARBA00022723"/>
    </source>
</evidence>
<keyword evidence="9" id="KW-1185">Reference proteome</keyword>
<evidence type="ECO:0000256" key="1">
    <source>
        <dbReference type="ARBA" id="ARBA00001961"/>
    </source>
</evidence>
<evidence type="ECO:0000313" key="9">
    <source>
        <dbReference type="Proteomes" id="UP000006527"/>
    </source>
</evidence>
<gene>
    <name evidence="8" type="ORF">SSSM7_190</name>
</gene>
<keyword evidence="3" id="KW-0223">Dioxygenase</keyword>
<proteinExistence type="predicted"/>
<dbReference type="PROSITE" id="PS51471">
    <property type="entry name" value="FE2OG_OXY"/>
    <property type="match status" value="1"/>
</dbReference>
<dbReference type="GO" id="GO:0051213">
    <property type="term" value="F:dioxygenase activity"/>
    <property type="evidence" value="ECO:0007669"/>
    <property type="project" value="UniProtKB-KW"/>
</dbReference>